<proteinExistence type="predicted"/>
<dbReference type="AlphaFoldDB" id="A0A8S4RTW1"/>
<reference evidence="1" key="1">
    <citation type="submission" date="2022-03" db="EMBL/GenBank/DDBJ databases">
        <authorList>
            <person name="Lindestad O."/>
        </authorList>
    </citation>
    <scope>NUCLEOTIDE SEQUENCE</scope>
</reference>
<accession>A0A8S4RTW1</accession>
<protein>
    <submittedName>
        <fullName evidence="1">Jg6454 protein</fullName>
    </submittedName>
</protein>
<dbReference type="OrthoDB" id="2016582at2759"/>
<organism evidence="1 2">
    <name type="scientific">Pararge aegeria aegeria</name>
    <dbReference type="NCBI Taxonomy" id="348720"/>
    <lineage>
        <taxon>Eukaryota</taxon>
        <taxon>Metazoa</taxon>
        <taxon>Ecdysozoa</taxon>
        <taxon>Arthropoda</taxon>
        <taxon>Hexapoda</taxon>
        <taxon>Insecta</taxon>
        <taxon>Pterygota</taxon>
        <taxon>Neoptera</taxon>
        <taxon>Endopterygota</taxon>
        <taxon>Lepidoptera</taxon>
        <taxon>Glossata</taxon>
        <taxon>Ditrysia</taxon>
        <taxon>Papilionoidea</taxon>
        <taxon>Nymphalidae</taxon>
        <taxon>Satyrinae</taxon>
        <taxon>Satyrini</taxon>
        <taxon>Parargina</taxon>
        <taxon>Pararge</taxon>
    </lineage>
</organism>
<keyword evidence="2" id="KW-1185">Reference proteome</keyword>
<dbReference type="Proteomes" id="UP000838756">
    <property type="component" value="Unassembled WGS sequence"/>
</dbReference>
<gene>
    <name evidence="1" type="primary">jg6454</name>
    <name evidence="1" type="ORF">PAEG_LOCUS17115</name>
</gene>
<comment type="caution">
    <text evidence="1">The sequence shown here is derived from an EMBL/GenBank/DDBJ whole genome shotgun (WGS) entry which is preliminary data.</text>
</comment>
<sequence>MTALGLKPAFLLNTGGLGIRSITSVALPAFLSSASGSAPLISQILNLSCPSDVLVQSLVDARSAWSASWYASLITAIVAFDQLGHHGLSCNRSAGRLYRHGAINDIVRRALASASIPAQLEPPGLFRDDGKRPDGMTIVPWSMGRALVWDATCVDTLAASHLPSTSQRAAAAAESAQMLKRRKYSVICNDYVFAALAFETLGPWSSDTKNYINIVSQKLVLTSGDPRAGAYLAQRLSLAIHRGNGASILGTMPISEQLDGLYFNFIYKY</sequence>
<evidence type="ECO:0000313" key="2">
    <source>
        <dbReference type="Proteomes" id="UP000838756"/>
    </source>
</evidence>
<evidence type="ECO:0000313" key="1">
    <source>
        <dbReference type="EMBL" id="CAH2240540.1"/>
    </source>
</evidence>
<name>A0A8S4RTW1_9NEOP</name>
<dbReference type="EMBL" id="CAKXAJ010025532">
    <property type="protein sequence ID" value="CAH2240540.1"/>
    <property type="molecule type" value="Genomic_DNA"/>
</dbReference>